<evidence type="ECO:0000313" key="6">
    <source>
        <dbReference type="Proteomes" id="UP000252124"/>
    </source>
</evidence>
<dbReference type="RefSeq" id="WP_088589563.1">
    <property type="nucleotide sequence ID" value="NZ_CADIJU010000005.1"/>
</dbReference>
<dbReference type="Gene3D" id="1.20.120.530">
    <property type="entry name" value="GntR ligand-binding domain-like"/>
    <property type="match status" value="1"/>
</dbReference>
<dbReference type="SUPFAM" id="SSF46785">
    <property type="entry name" value="Winged helix' DNA-binding domain"/>
    <property type="match status" value="1"/>
</dbReference>
<organism evidence="5 6">
    <name type="scientific">Achromobacter marplatensis</name>
    <dbReference type="NCBI Taxonomy" id="470868"/>
    <lineage>
        <taxon>Bacteria</taxon>
        <taxon>Pseudomonadati</taxon>
        <taxon>Pseudomonadota</taxon>
        <taxon>Betaproteobacteria</taxon>
        <taxon>Burkholderiales</taxon>
        <taxon>Alcaligenaceae</taxon>
        <taxon>Achromobacter</taxon>
    </lineage>
</organism>
<dbReference type="Proteomes" id="UP000252124">
    <property type="component" value="Unassembled WGS sequence"/>
</dbReference>
<gene>
    <name evidence="5" type="ORF">DFP87_105378</name>
</gene>
<dbReference type="GO" id="GO:0003677">
    <property type="term" value="F:DNA binding"/>
    <property type="evidence" value="ECO:0007669"/>
    <property type="project" value="UniProtKB-KW"/>
</dbReference>
<evidence type="ECO:0000256" key="3">
    <source>
        <dbReference type="ARBA" id="ARBA00023163"/>
    </source>
</evidence>
<evidence type="ECO:0000259" key="4">
    <source>
        <dbReference type="PROSITE" id="PS50949"/>
    </source>
</evidence>
<dbReference type="InterPro" id="IPR000524">
    <property type="entry name" value="Tscrpt_reg_HTH_GntR"/>
</dbReference>
<accession>A0ABX9GD37</accession>
<name>A0ABX9GD37_9BURK</name>
<dbReference type="PANTHER" id="PTHR43537">
    <property type="entry name" value="TRANSCRIPTIONAL REGULATOR, GNTR FAMILY"/>
    <property type="match status" value="1"/>
</dbReference>
<reference evidence="5 6" key="1">
    <citation type="submission" date="2018-06" db="EMBL/GenBank/DDBJ databases">
        <title>Genomic Encyclopedia of Type Strains, Phase III (KMG-III): the genomes of soil and plant-associated and newly described type strains.</title>
        <authorList>
            <person name="Whitman W."/>
        </authorList>
    </citation>
    <scope>NUCLEOTIDE SEQUENCE [LARGE SCALE GENOMIC DNA]</scope>
    <source>
        <strain evidence="5 6">CECT 7342</strain>
    </source>
</reference>
<keyword evidence="1" id="KW-0805">Transcription regulation</keyword>
<evidence type="ECO:0000313" key="5">
    <source>
        <dbReference type="EMBL" id="RBP19301.1"/>
    </source>
</evidence>
<keyword evidence="2 5" id="KW-0238">DNA-binding</keyword>
<keyword evidence="6" id="KW-1185">Reference proteome</keyword>
<dbReference type="SUPFAM" id="SSF48008">
    <property type="entry name" value="GntR ligand-binding domain-like"/>
    <property type="match status" value="1"/>
</dbReference>
<dbReference type="InterPro" id="IPR036390">
    <property type="entry name" value="WH_DNA-bd_sf"/>
</dbReference>
<dbReference type="InterPro" id="IPR011711">
    <property type="entry name" value="GntR_C"/>
</dbReference>
<dbReference type="SMART" id="SM00895">
    <property type="entry name" value="FCD"/>
    <property type="match status" value="1"/>
</dbReference>
<dbReference type="PROSITE" id="PS50949">
    <property type="entry name" value="HTH_GNTR"/>
    <property type="match status" value="1"/>
</dbReference>
<evidence type="ECO:0000256" key="2">
    <source>
        <dbReference type="ARBA" id="ARBA00023125"/>
    </source>
</evidence>
<sequence>MMRLESVQVSPAIRQAPALAGSLADQVYQRIKDDLFDFRMLPGERFTEADLVARLGVSRTPVRLGLVRLEREGFVLARPRSGWQVRPFDFERFEALYDVRVVLEQAAVDKLCARENMDDAGILGALTDVWLVPPPQRILDGRLVAQLDEAFHCSLVAAAGNPEMAQIHRDVTEKIRIVRRLDFTKDFRVDATYDEHAAILRAVLARRADEATRMLRSHIEMSKAEVRKITLHMLHEARENGGGGMTRHPCNCL</sequence>
<dbReference type="PANTHER" id="PTHR43537:SF45">
    <property type="entry name" value="GNTR FAMILY REGULATORY PROTEIN"/>
    <property type="match status" value="1"/>
</dbReference>
<proteinExistence type="predicted"/>
<dbReference type="CDD" id="cd07377">
    <property type="entry name" value="WHTH_GntR"/>
    <property type="match status" value="1"/>
</dbReference>
<dbReference type="InterPro" id="IPR036388">
    <property type="entry name" value="WH-like_DNA-bd_sf"/>
</dbReference>
<evidence type="ECO:0000256" key="1">
    <source>
        <dbReference type="ARBA" id="ARBA00023015"/>
    </source>
</evidence>
<feature type="domain" description="HTH gntR-type" evidence="4">
    <location>
        <begin position="21"/>
        <end position="88"/>
    </location>
</feature>
<dbReference type="GeneID" id="99731226"/>
<dbReference type="Gene3D" id="1.10.10.10">
    <property type="entry name" value="Winged helix-like DNA-binding domain superfamily/Winged helix DNA-binding domain"/>
    <property type="match status" value="1"/>
</dbReference>
<dbReference type="SMART" id="SM00345">
    <property type="entry name" value="HTH_GNTR"/>
    <property type="match status" value="1"/>
</dbReference>
<comment type="caution">
    <text evidence="5">The sequence shown here is derived from an EMBL/GenBank/DDBJ whole genome shotgun (WGS) entry which is preliminary data.</text>
</comment>
<keyword evidence="3" id="KW-0804">Transcription</keyword>
<dbReference type="Pfam" id="PF07729">
    <property type="entry name" value="FCD"/>
    <property type="match status" value="1"/>
</dbReference>
<protein>
    <submittedName>
        <fullName evidence="5">DNA-binding GntR family transcriptional regulator</fullName>
    </submittedName>
</protein>
<dbReference type="EMBL" id="QNRM01000005">
    <property type="protein sequence ID" value="RBP19301.1"/>
    <property type="molecule type" value="Genomic_DNA"/>
</dbReference>
<dbReference type="Pfam" id="PF00392">
    <property type="entry name" value="GntR"/>
    <property type="match status" value="1"/>
</dbReference>
<dbReference type="InterPro" id="IPR008920">
    <property type="entry name" value="TF_FadR/GntR_C"/>
</dbReference>